<feature type="region of interest" description="Disordered" evidence="1">
    <location>
        <begin position="784"/>
        <end position="803"/>
    </location>
</feature>
<dbReference type="EMBL" id="JBICYV010000026">
    <property type="protein sequence ID" value="MFG3016126.1"/>
    <property type="molecule type" value="Genomic_DNA"/>
</dbReference>
<name>A0ABW7BFY4_9ACTN</name>
<comment type="caution">
    <text evidence="2">The sequence shown here is derived from an EMBL/GenBank/DDBJ whole genome shotgun (WGS) entry which is preliminary data.</text>
</comment>
<dbReference type="Proteomes" id="UP001604267">
    <property type="component" value="Unassembled WGS sequence"/>
</dbReference>
<reference evidence="2 3" key="1">
    <citation type="submission" date="2024-10" db="EMBL/GenBank/DDBJ databases">
        <title>The Natural Products Discovery Center: Release of the First 8490 Sequenced Strains for Exploring Actinobacteria Biosynthetic Diversity.</title>
        <authorList>
            <person name="Kalkreuter E."/>
            <person name="Kautsar S.A."/>
            <person name="Yang D."/>
            <person name="Bader C.D."/>
            <person name="Teijaro C.N."/>
            <person name="Fluegel L."/>
            <person name="Davis C.M."/>
            <person name="Simpson J.R."/>
            <person name="Lauterbach L."/>
            <person name="Steele A.D."/>
            <person name="Gui C."/>
            <person name="Meng S."/>
            <person name="Li G."/>
            <person name="Viehrig K."/>
            <person name="Ye F."/>
            <person name="Su P."/>
            <person name="Kiefer A.F."/>
            <person name="Nichols A."/>
            <person name="Cepeda A.J."/>
            <person name="Yan W."/>
            <person name="Fan B."/>
            <person name="Jiang Y."/>
            <person name="Adhikari A."/>
            <person name="Zheng C.-J."/>
            <person name="Schuster L."/>
            <person name="Cowan T.M."/>
            <person name="Smanski M.J."/>
            <person name="Chevrette M.G."/>
            <person name="De Carvalho L.P.S."/>
            <person name="Shen B."/>
        </authorList>
    </citation>
    <scope>NUCLEOTIDE SEQUENCE [LARGE SCALE GENOMIC DNA]</scope>
    <source>
        <strain evidence="2 3">NPDC048320</strain>
    </source>
</reference>
<feature type="region of interest" description="Disordered" evidence="1">
    <location>
        <begin position="106"/>
        <end position="126"/>
    </location>
</feature>
<dbReference type="RefSeq" id="WP_392824537.1">
    <property type="nucleotide sequence ID" value="NZ_JBICYV010000026.1"/>
</dbReference>
<evidence type="ECO:0008006" key="4">
    <source>
        <dbReference type="Google" id="ProtNLM"/>
    </source>
</evidence>
<proteinExistence type="predicted"/>
<evidence type="ECO:0000313" key="2">
    <source>
        <dbReference type="EMBL" id="MFG3016126.1"/>
    </source>
</evidence>
<evidence type="ECO:0000256" key="1">
    <source>
        <dbReference type="SAM" id="MobiDB-lite"/>
    </source>
</evidence>
<keyword evidence="3" id="KW-1185">Reference proteome</keyword>
<accession>A0ABW7BFY4</accession>
<organism evidence="2 3">
    <name type="scientific">Streptomyces cinerochromogenes</name>
    <dbReference type="NCBI Taxonomy" id="66422"/>
    <lineage>
        <taxon>Bacteria</taxon>
        <taxon>Bacillati</taxon>
        <taxon>Actinomycetota</taxon>
        <taxon>Actinomycetes</taxon>
        <taxon>Kitasatosporales</taxon>
        <taxon>Streptomycetaceae</taxon>
        <taxon>Streptomyces</taxon>
    </lineage>
</organism>
<protein>
    <recommendedName>
        <fullName evidence="4">Secreted protein</fullName>
    </recommendedName>
</protein>
<evidence type="ECO:0000313" key="3">
    <source>
        <dbReference type="Proteomes" id="UP001604267"/>
    </source>
</evidence>
<sequence>MDDATPPTAAPPGAEAELESMDEALAASLLEQGEAGARALGLLRDAHRMLGDVGYERPTEIAESCVRGAVDALLSLPGAQGDRRQPPGLKSAARALLKAVDAYLPSGEEPAAGKGGGKRRSRDPQAALRRIREAAEVLRPELERPGGYHRRRAMGVAERLMGQRLGAAQESALDAWGELYGGTSDVLHGGPSSQARARYRQVLRLAREVFVPLPGRAAEVLELTGLRSPTVEDAERLKAWADPRAMRYFFLSHPAAAWLDLLDEVWLLPDTTSPEGNWPATPYLDHLTEVAPEQARTWLAEHAAQIAAAGPEATGALLRLAARPGIGLNPKVRTVVSALTREGREPKAADGWLLRLAADWAGDIPLAERDEDWIRTAEMLLAAFVRTEHDQEFRTATEDGDLPGDETRERTPRLPAAQLPTYEAAELLLALRRTAYPSSRRLEEGPAHPCLPLIRTVLAVLLQADVQRTHPAVRHTAVFRRDLDEVALDHPEAFFGPVLARAVLDVAAADARAGVPLAERTAALVRQVGKADPQLRDRLLAAHLQQLPPDATAGSQEADTWWEKATGLLPALLAHRPTPEGARLVDYLHHHCPPEAAAHLHAQLADACGPVPGPKELADYDPSSSGPPPRAWVRVWDWSPVLPAPVLTPWEPVLSLLRRAKPSGPADPRTAEQLVQITNSPPPAVDETQAAAIATEHGPAAAADALAAAPDAGDWRYLTVLRALIKNDPGAWTTAPAEITARLAQPRLRAFYLYLASEQVAKRDTFPGNALAKAATAAFAVHRDTGPTANEPPATDPDDDQPSTAHLAEQAMLLLVLFALGTGTDLGDGLPAVLDHLYALTAPLTSPPASPPDDTPPGTIPADFVGTDPAARALHCLLEHAQHQHGAPGDGLPTRLLKQLTTITEATGTQPRTAAALGPYLPLLHQRARDWLLDRRSVLLHLPADGTPSAASAWLRWGLSHFPLLVELDRAELLTRLRTSTPREAAFQVALALLDDPHFLGDPTALLTELAAADGGAAAVSRLLELLAHRAARAAAAPAAAVVELWRAALAADLPEGALAGAGAFALASIDDTLWLDLTLASARHTPALRDTDHIAERSTHHPDKPAAAQLTALLVAHPSTDPWRDATVRQHARTLLAAIGQRPPDPQLAQPTQELRNTLITAEDIDAHEL</sequence>
<gene>
    <name evidence="2" type="ORF">ACGFZB_37895</name>
</gene>